<accession>A0ACB8TAF4</accession>
<evidence type="ECO:0000313" key="1">
    <source>
        <dbReference type="EMBL" id="KAI0065016.1"/>
    </source>
</evidence>
<reference evidence="1" key="1">
    <citation type="submission" date="2021-03" db="EMBL/GenBank/DDBJ databases">
        <authorList>
            <consortium name="DOE Joint Genome Institute"/>
            <person name="Ahrendt S."/>
            <person name="Looney B.P."/>
            <person name="Miyauchi S."/>
            <person name="Morin E."/>
            <person name="Drula E."/>
            <person name="Courty P.E."/>
            <person name="Chicoki N."/>
            <person name="Fauchery L."/>
            <person name="Kohler A."/>
            <person name="Kuo A."/>
            <person name="Labutti K."/>
            <person name="Pangilinan J."/>
            <person name="Lipzen A."/>
            <person name="Riley R."/>
            <person name="Andreopoulos W."/>
            <person name="He G."/>
            <person name="Johnson J."/>
            <person name="Barry K.W."/>
            <person name="Grigoriev I.V."/>
            <person name="Nagy L."/>
            <person name="Hibbett D."/>
            <person name="Henrissat B."/>
            <person name="Matheny P.B."/>
            <person name="Labbe J."/>
            <person name="Martin F."/>
        </authorList>
    </citation>
    <scope>NUCLEOTIDE SEQUENCE</scope>
    <source>
        <strain evidence="1">HHB10654</strain>
    </source>
</reference>
<comment type="caution">
    <text evidence="1">The sequence shown here is derived from an EMBL/GenBank/DDBJ whole genome shotgun (WGS) entry which is preliminary data.</text>
</comment>
<dbReference type="EMBL" id="MU277197">
    <property type="protein sequence ID" value="KAI0065016.1"/>
    <property type="molecule type" value="Genomic_DNA"/>
</dbReference>
<reference evidence="1" key="2">
    <citation type="journal article" date="2022" name="New Phytol.">
        <title>Evolutionary transition to the ectomycorrhizal habit in the genomes of a hyperdiverse lineage of mushroom-forming fungi.</title>
        <authorList>
            <person name="Looney B."/>
            <person name="Miyauchi S."/>
            <person name="Morin E."/>
            <person name="Drula E."/>
            <person name="Courty P.E."/>
            <person name="Kohler A."/>
            <person name="Kuo A."/>
            <person name="LaButti K."/>
            <person name="Pangilinan J."/>
            <person name="Lipzen A."/>
            <person name="Riley R."/>
            <person name="Andreopoulos W."/>
            <person name="He G."/>
            <person name="Johnson J."/>
            <person name="Nolan M."/>
            <person name="Tritt A."/>
            <person name="Barry K.W."/>
            <person name="Grigoriev I.V."/>
            <person name="Nagy L.G."/>
            <person name="Hibbett D."/>
            <person name="Henrissat B."/>
            <person name="Matheny P.B."/>
            <person name="Labbe J."/>
            <person name="Martin F.M."/>
        </authorList>
    </citation>
    <scope>NUCLEOTIDE SEQUENCE</scope>
    <source>
        <strain evidence="1">HHB10654</strain>
    </source>
</reference>
<name>A0ACB8TAF4_9AGAM</name>
<dbReference type="Proteomes" id="UP000814140">
    <property type="component" value="Unassembled WGS sequence"/>
</dbReference>
<sequence length="151" mass="15645">MCSPSSHPPRTSTHGFSWTKSTGYCAVGIACLPFLRSDFPHLIDTSRSVASPSHPAPVFGAPSIPFVVCVPLQSGAQKSLLYITSNTSGLRGMTACLGAFHPLFRSTGPASLCATWPPADPSPQDAFQCPAQPQSAMASAAPPSADDCIAL</sequence>
<gene>
    <name evidence="1" type="ORF">BV25DRAFT_225077</name>
</gene>
<evidence type="ECO:0000313" key="2">
    <source>
        <dbReference type="Proteomes" id="UP000814140"/>
    </source>
</evidence>
<protein>
    <submittedName>
        <fullName evidence="1">Uncharacterized protein</fullName>
    </submittedName>
</protein>
<keyword evidence="2" id="KW-1185">Reference proteome</keyword>
<proteinExistence type="predicted"/>
<organism evidence="1 2">
    <name type="scientific">Artomyces pyxidatus</name>
    <dbReference type="NCBI Taxonomy" id="48021"/>
    <lineage>
        <taxon>Eukaryota</taxon>
        <taxon>Fungi</taxon>
        <taxon>Dikarya</taxon>
        <taxon>Basidiomycota</taxon>
        <taxon>Agaricomycotina</taxon>
        <taxon>Agaricomycetes</taxon>
        <taxon>Russulales</taxon>
        <taxon>Auriscalpiaceae</taxon>
        <taxon>Artomyces</taxon>
    </lineage>
</organism>